<comment type="caution">
    <text evidence="3">The sequence shown here is derived from an EMBL/GenBank/DDBJ whole genome shotgun (WGS) entry which is preliminary data.</text>
</comment>
<organism evidence="3 4">
    <name type="scientific">Ectobacillus funiculus</name>
    <dbReference type="NCBI Taxonomy" id="137993"/>
    <lineage>
        <taxon>Bacteria</taxon>
        <taxon>Bacillati</taxon>
        <taxon>Bacillota</taxon>
        <taxon>Bacilli</taxon>
        <taxon>Bacillales</taxon>
        <taxon>Bacillaceae</taxon>
        <taxon>Ectobacillus</taxon>
    </lineage>
</organism>
<dbReference type="PANTHER" id="PTHR38430:SF1">
    <property type="entry name" value="PROTEIN-ARGININE KINASE ACTIVATOR PROTEIN"/>
    <property type="match status" value="1"/>
</dbReference>
<gene>
    <name evidence="3" type="ORF">ACFFMS_04900</name>
</gene>
<feature type="coiled-coil region" evidence="1">
    <location>
        <begin position="135"/>
        <end position="181"/>
    </location>
</feature>
<dbReference type="PROSITE" id="PS50151">
    <property type="entry name" value="UVR"/>
    <property type="match status" value="1"/>
</dbReference>
<name>A0ABV5WBC6_9BACI</name>
<dbReference type="PANTHER" id="PTHR38430">
    <property type="entry name" value="PROTEIN-ARGININE KINASE ACTIVATOR PROTEIN"/>
    <property type="match status" value="1"/>
</dbReference>
<keyword evidence="1" id="KW-0175">Coiled coil</keyword>
<dbReference type="Proteomes" id="UP001589609">
    <property type="component" value="Unassembled WGS sequence"/>
</dbReference>
<dbReference type="EMBL" id="JBHMAF010000018">
    <property type="protein sequence ID" value="MFB9757877.1"/>
    <property type="molecule type" value="Genomic_DNA"/>
</dbReference>
<evidence type="ECO:0000313" key="3">
    <source>
        <dbReference type="EMBL" id="MFB9757877.1"/>
    </source>
</evidence>
<evidence type="ECO:0000256" key="1">
    <source>
        <dbReference type="SAM" id="Coils"/>
    </source>
</evidence>
<keyword evidence="4" id="KW-1185">Reference proteome</keyword>
<proteinExistence type="predicted"/>
<dbReference type="SUPFAM" id="SSF46600">
    <property type="entry name" value="C-terminal UvrC-binding domain of UvrB"/>
    <property type="match status" value="1"/>
</dbReference>
<evidence type="ECO:0000313" key="4">
    <source>
        <dbReference type="Proteomes" id="UP001589609"/>
    </source>
</evidence>
<protein>
    <submittedName>
        <fullName evidence="3">UvrB/UvrC motif-containing protein</fullName>
    </submittedName>
</protein>
<evidence type="ECO:0000259" key="2">
    <source>
        <dbReference type="PROSITE" id="PS50151"/>
    </source>
</evidence>
<dbReference type="Pfam" id="PF02151">
    <property type="entry name" value="UVR"/>
    <property type="match status" value="1"/>
</dbReference>
<sequence>MICQECNVRPAALHFTKIVNGQKTEFHICEQCAQEKGYSSFFSSSSATFSFSKLLSGLLNHSQTSTEKQSDAISKEEVLSCRQCGMTYQKFTKLGRFGCAGCYESFLPHVEPILRRVHSGNTVHQGKIPKRMGGNLHLRKELDELKVKLQQYIHQEEFENAATVRDKIRNIEKQLSEHRRED</sequence>
<reference evidence="3 4" key="1">
    <citation type="submission" date="2024-09" db="EMBL/GenBank/DDBJ databases">
        <authorList>
            <person name="Sun Q."/>
            <person name="Mori K."/>
        </authorList>
    </citation>
    <scope>NUCLEOTIDE SEQUENCE [LARGE SCALE GENOMIC DNA]</scope>
    <source>
        <strain evidence="3 4">JCM 11201</strain>
    </source>
</reference>
<dbReference type="InterPro" id="IPR001943">
    <property type="entry name" value="UVR_dom"/>
</dbReference>
<dbReference type="RefSeq" id="WP_379948160.1">
    <property type="nucleotide sequence ID" value="NZ_JBHMAF010000018.1"/>
</dbReference>
<feature type="domain" description="UVR" evidence="2">
    <location>
        <begin position="139"/>
        <end position="174"/>
    </location>
</feature>
<dbReference type="Gene3D" id="4.10.860.10">
    <property type="entry name" value="UVR domain"/>
    <property type="match status" value="1"/>
</dbReference>
<dbReference type="InterPro" id="IPR036876">
    <property type="entry name" value="UVR_dom_sf"/>
</dbReference>
<dbReference type="PIRSF" id="PIRSF015034">
    <property type="entry name" value="YacH"/>
    <property type="match status" value="1"/>
</dbReference>
<accession>A0ABV5WBC6</accession>
<dbReference type="InterPro" id="IPR025542">
    <property type="entry name" value="YacH"/>
</dbReference>